<feature type="domain" description="DUF4440" evidence="1">
    <location>
        <begin position="9"/>
        <end position="109"/>
    </location>
</feature>
<dbReference type="Proteomes" id="UP001196509">
    <property type="component" value="Unassembled WGS sequence"/>
</dbReference>
<dbReference type="AlphaFoldDB" id="A0AAE2ZMN0"/>
<evidence type="ECO:0000259" key="1">
    <source>
        <dbReference type="Pfam" id="PF14534"/>
    </source>
</evidence>
<dbReference type="InterPro" id="IPR032710">
    <property type="entry name" value="NTF2-like_dom_sf"/>
</dbReference>
<dbReference type="RefSeq" id="WP_220226842.1">
    <property type="nucleotide sequence ID" value="NZ_JAICBX010000001.1"/>
</dbReference>
<dbReference type="SUPFAM" id="SSF54427">
    <property type="entry name" value="NTF2-like"/>
    <property type="match status" value="1"/>
</dbReference>
<dbReference type="Gene3D" id="3.10.450.50">
    <property type="match status" value="1"/>
</dbReference>
<reference evidence="2" key="1">
    <citation type="submission" date="2021-08" db="EMBL/GenBank/DDBJ databases">
        <title>Hoeflea bacterium WL0058 sp. nov., isolated from the sediment.</title>
        <authorList>
            <person name="Wang L."/>
            <person name="Zhang D."/>
        </authorList>
    </citation>
    <scope>NUCLEOTIDE SEQUENCE</scope>
    <source>
        <strain evidence="2">WL0058</strain>
    </source>
</reference>
<protein>
    <submittedName>
        <fullName evidence="2">Nuclear transport factor 2 family protein</fullName>
    </submittedName>
</protein>
<sequence length="123" mass="13409">MTDKTQAARQAEEQRWALMLAGDTEGLGNLFSDSLLYAHSDSSIDSKSSYLKALEDGSLIYNVLDCQVSDTACEGETTVFFGVMKADVQRNGNALKLNSSYVTVWVSTPQGQKLIAHKSTPLK</sequence>
<keyword evidence="3" id="KW-1185">Reference proteome</keyword>
<accession>A0AAE2ZMN0</accession>
<dbReference type="EMBL" id="JAICBX010000001">
    <property type="protein sequence ID" value="MBW8636137.1"/>
    <property type="molecule type" value="Genomic_DNA"/>
</dbReference>
<proteinExistence type="predicted"/>
<organism evidence="2 3">
    <name type="scientific">Flavimaribacter sediminis</name>
    <dbReference type="NCBI Taxonomy" id="2865987"/>
    <lineage>
        <taxon>Bacteria</taxon>
        <taxon>Pseudomonadati</taxon>
        <taxon>Pseudomonadota</taxon>
        <taxon>Alphaproteobacteria</taxon>
        <taxon>Hyphomicrobiales</taxon>
        <taxon>Rhizobiaceae</taxon>
        <taxon>Flavimaribacter</taxon>
    </lineage>
</organism>
<name>A0AAE2ZMN0_9HYPH</name>
<comment type="caution">
    <text evidence="2">The sequence shown here is derived from an EMBL/GenBank/DDBJ whole genome shotgun (WGS) entry which is preliminary data.</text>
</comment>
<dbReference type="Pfam" id="PF14534">
    <property type="entry name" value="DUF4440"/>
    <property type="match status" value="1"/>
</dbReference>
<gene>
    <name evidence="2" type="ORF">K1W69_02975</name>
</gene>
<evidence type="ECO:0000313" key="2">
    <source>
        <dbReference type="EMBL" id="MBW8636137.1"/>
    </source>
</evidence>
<evidence type="ECO:0000313" key="3">
    <source>
        <dbReference type="Proteomes" id="UP001196509"/>
    </source>
</evidence>
<dbReference type="InterPro" id="IPR027843">
    <property type="entry name" value="DUF4440"/>
</dbReference>